<dbReference type="AlphaFoldDB" id="A0A0G4HWP1"/>
<keyword evidence="1" id="KW-0732">Signal</keyword>
<feature type="chain" id="PRO_5005192293" evidence="1">
    <location>
        <begin position="22"/>
        <end position="338"/>
    </location>
</feature>
<protein>
    <submittedName>
        <fullName evidence="2">Uncharacterized protein</fullName>
    </submittedName>
</protein>
<organism evidence="2">
    <name type="scientific">Chromera velia CCMP2878</name>
    <dbReference type="NCBI Taxonomy" id="1169474"/>
    <lineage>
        <taxon>Eukaryota</taxon>
        <taxon>Sar</taxon>
        <taxon>Alveolata</taxon>
        <taxon>Colpodellida</taxon>
        <taxon>Chromeraceae</taxon>
        <taxon>Chromera</taxon>
    </lineage>
</organism>
<name>A0A0G4HWP1_9ALVE</name>
<reference evidence="2" key="1">
    <citation type="submission" date="2014-11" db="EMBL/GenBank/DDBJ databases">
        <authorList>
            <person name="Otto D Thomas"/>
            <person name="Naeem Raeece"/>
        </authorList>
    </citation>
    <scope>NUCLEOTIDE SEQUENCE</scope>
</reference>
<dbReference type="EMBL" id="CDMZ01004192">
    <property type="protein sequence ID" value="CEM48938.1"/>
    <property type="molecule type" value="Genomic_DNA"/>
</dbReference>
<evidence type="ECO:0000313" key="2">
    <source>
        <dbReference type="EMBL" id="CEM48938.1"/>
    </source>
</evidence>
<sequence length="338" mass="36164">MKCVFAVLVAFLLCISKFAEGRFASMARQLSVVQPDLVLWHEGYKATLGELFQPQAWDDYTSAIIDFATANNVGTVMISVIFASTTDTLPPDVKGYVQKFIDAAEAASLKPGLVLCFGTETTVAMAAEYLADFTHTHPLLIGVDVENFVGESKPYPELKAATIMETFVTPFANALAAKGVAYSEITPIGGMAVNPSWGAPMVNVYEYYSDGAVLNKLFASHQDDALGAFEAFQAALANPTYDIVKPDKIGAREGNKIAGWPAFAISQLGSDCLGGEAAPPGKANPCGIANIFGGWQLDSFKQFLGLYQNAYSPERIVIYQADQLPCKWLAAGCPALAV</sequence>
<dbReference type="VEuPathDB" id="CryptoDB:Cvel_9114"/>
<gene>
    <name evidence="2" type="ORF">Cvel_9114</name>
</gene>
<feature type="signal peptide" evidence="1">
    <location>
        <begin position="1"/>
        <end position="21"/>
    </location>
</feature>
<accession>A0A0G4HWP1</accession>
<evidence type="ECO:0000256" key="1">
    <source>
        <dbReference type="SAM" id="SignalP"/>
    </source>
</evidence>
<proteinExistence type="predicted"/>